<dbReference type="InterPro" id="IPR016177">
    <property type="entry name" value="DNA-bd_dom_sf"/>
</dbReference>
<keyword evidence="2" id="KW-0805">Transcription regulation</keyword>
<dbReference type="SUPFAM" id="SSF54171">
    <property type="entry name" value="DNA-binding domain"/>
    <property type="match status" value="1"/>
</dbReference>
<comment type="subcellular location">
    <subcellularLocation>
        <location evidence="1">Nucleus</location>
    </subcellularLocation>
</comment>
<gene>
    <name evidence="10" type="ORF">HHK36_001068</name>
</gene>
<evidence type="ECO:0000313" key="11">
    <source>
        <dbReference type="Proteomes" id="UP000655225"/>
    </source>
</evidence>
<dbReference type="GO" id="GO:0003700">
    <property type="term" value="F:DNA-binding transcription factor activity"/>
    <property type="evidence" value="ECO:0007669"/>
    <property type="project" value="InterPro"/>
</dbReference>
<evidence type="ECO:0000256" key="4">
    <source>
        <dbReference type="ARBA" id="ARBA00023159"/>
    </source>
</evidence>
<feature type="region of interest" description="Disordered" evidence="8">
    <location>
        <begin position="1"/>
        <end position="49"/>
    </location>
</feature>
<feature type="domain" description="AP2/ERF" evidence="9">
    <location>
        <begin position="50"/>
        <end position="106"/>
    </location>
</feature>
<dbReference type="InterPro" id="IPR001471">
    <property type="entry name" value="AP2/ERF_dom"/>
</dbReference>
<comment type="caution">
    <text evidence="10">The sequence shown here is derived from an EMBL/GenBank/DDBJ whole genome shotgun (WGS) entry which is preliminary data.</text>
</comment>
<dbReference type="EMBL" id="JABCRI010000001">
    <property type="protein sequence ID" value="KAF8413092.1"/>
    <property type="molecule type" value="Genomic_DNA"/>
</dbReference>
<evidence type="ECO:0000256" key="6">
    <source>
        <dbReference type="ARBA" id="ARBA00023242"/>
    </source>
</evidence>
<reference evidence="10 11" key="1">
    <citation type="submission" date="2020-04" db="EMBL/GenBank/DDBJ databases">
        <title>Plant Genome Project.</title>
        <authorList>
            <person name="Zhang R.-G."/>
        </authorList>
    </citation>
    <scope>NUCLEOTIDE SEQUENCE [LARGE SCALE GENOMIC DNA]</scope>
    <source>
        <strain evidence="10">YNK0</strain>
        <tissue evidence="10">Leaf</tissue>
    </source>
</reference>
<dbReference type="InterPro" id="IPR036955">
    <property type="entry name" value="AP2/ERF_dom_sf"/>
</dbReference>
<organism evidence="10 11">
    <name type="scientific">Tetracentron sinense</name>
    <name type="common">Spur-leaf</name>
    <dbReference type="NCBI Taxonomy" id="13715"/>
    <lineage>
        <taxon>Eukaryota</taxon>
        <taxon>Viridiplantae</taxon>
        <taxon>Streptophyta</taxon>
        <taxon>Embryophyta</taxon>
        <taxon>Tracheophyta</taxon>
        <taxon>Spermatophyta</taxon>
        <taxon>Magnoliopsida</taxon>
        <taxon>Trochodendrales</taxon>
        <taxon>Trochodendraceae</taxon>
        <taxon>Tetracentron</taxon>
    </lineage>
</organism>
<dbReference type="Proteomes" id="UP000655225">
    <property type="component" value="Unassembled WGS sequence"/>
</dbReference>
<dbReference type="PANTHER" id="PTHR31839">
    <property type="entry name" value="DEHYDRATION-RESPONSIVE ELEMENT-BINDING PROTEIN 1D"/>
    <property type="match status" value="1"/>
</dbReference>
<protein>
    <recommendedName>
        <fullName evidence="9">AP2/ERF domain-containing protein</fullName>
    </recommendedName>
</protein>
<dbReference type="Gene3D" id="3.30.730.10">
    <property type="entry name" value="AP2/ERF domain"/>
    <property type="match status" value="1"/>
</dbReference>
<accession>A0A835A2Z8</accession>
<dbReference type="OMA" id="THTCEDL"/>
<dbReference type="PANTHER" id="PTHR31839:SF85">
    <property type="entry name" value="AP2_ERF DOMAIN-CONTAINING PROTEIN"/>
    <property type="match status" value="1"/>
</dbReference>
<keyword evidence="11" id="KW-1185">Reference proteome</keyword>
<evidence type="ECO:0000313" key="10">
    <source>
        <dbReference type="EMBL" id="KAF8413092.1"/>
    </source>
</evidence>
<keyword evidence="6" id="KW-0539">Nucleus</keyword>
<dbReference type="CDD" id="cd00018">
    <property type="entry name" value="AP2"/>
    <property type="match status" value="1"/>
</dbReference>
<dbReference type="PROSITE" id="PS51032">
    <property type="entry name" value="AP2_ERF"/>
    <property type="match status" value="1"/>
</dbReference>
<evidence type="ECO:0000256" key="8">
    <source>
        <dbReference type="SAM" id="MobiDB-lite"/>
    </source>
</evidence>
<dbReference type="InterPro" id="IPR045277">
    <property type="entry name" value="DRE1A-I"/>
</dbReference>
<dbReference type="Pfam" id="PF00847">
    <property type="entry name" value="AP2"/>
    <property type="match status" value="1"/>
</dbReference>
<dbReference type="GO" id="GO:0003677">
    <property type="term" value="F:DNA binding"/>
    <property type="evidence" value="ECO:0007669"/>
    <property type="project" value="UniProtKB-KW"/>
</dbReference>
<evidence type="ECO:0000256" key="2">
    <source>
        <dbReference type="ARBA" id="ARBA00023015"/>
    </source>
</evidence>
<comment type="similarity">
    <text evidence="7">Belongs to the AP2/ERF transcription factor family. ERF subfamily.</text>
</comment>
<dbReference type="OrthoDB" id="1932364at2759"/>
<evidence type="ECO:0000256" key="1">
    <source>
        <dbReference type="ARBA" id="ARBA00004123"/>
    </source>
</evidence>
<keyword evidence="4" id="KW-0010">Activator</keyword>
<evidence type="ECO:0000259" key="9">
    <source>
        <dbReference type="PROSITE" id="PS51032"/>
    </source>
</evidence>
<dbReference type="AlphaFoldDB" id="A0A835A2Z8"/>
<evidence type="ECO:0000256" key="3">
    <source>
        <dbReference type="ARBA" id="ARBA00023125"/>
    </source>
</evidence>
<feature type="compositionally biased region" description="Polar residues" evidence="8">
    <location>
        <begin position="12"/>
        <end position="21"/>
    </location>
</feature>
<feature type="compositionally biased region" description="Low complexity" evidence="8">
    <location>
        <begin position="28"/>
        <end position="38"/>
    </location>
</feature>
<keyword evidence="3" id="KW-0238">DNA-binding</keyword>
<feature type="region of interest" description="Disordered" evidence="8">
    <location>
        <begin position="177"/>
        <end position="202"/>
    </location>
</feature>
<evidence type="ECO:0000256" key="7">
    <source>
        <dbReference type="ARBA" id="ARBA00024343"/>
    </source>
</evidence>
<keyword evidence="5" id="KW-0804">Transcription</keyword>
<name>A0A835A2Z8_TETSI</name>
<evidence type="ECO:0000256" key="5">
    <source>
        <dbReference type="ARBA" id="ARBA00023163"/>
    </source>
</evidence>
<dbReference type="SMART" id="SM00380">
    <property type="entry name" value="AP2"/>
    <property type="match status" value="1"/>
</dbReference>
<dbReference type="GO" id="GO:0005634">
    <property type="term" value="C:nucleus"/>
    <property type="evidence" value="ECO:0007669"/>
    <property type="project" value="UniProtKB-SubCell"/>
</dbReference>
<sequence length="202" mass="21680">MTDPYSIVRPGDQSSQSSSIRTCKRSPKTTTTSSSAARSTDHPAAGKHPIYRGIRCRSGKWVSEIREPRKATRIWLGTYTTPEMAAAAYDVAALALKGSESAPNFPESVHLYPIPASASPSDIRAAAASAAASRVAEPETGENVGPMWPGGEEFVDEEALFDMPQLLVNMAEGMMVSPPRINSRSSEDSPENSDGESLWSYS</sequence>
<proteinExistence type="inferred from homology"/>